<keyword evidence="6 9" id="KW-1133">Transmembrane helix</keyword>
<keyword evidence="3" id="KW-1003">Cell membrane</keyword>
<accession>A0A494TI12</accession>
<keyword evidence="5 9" id="KW-0812">Transmembrane</keyword>
<evidence type="ECO:0000313" key="12">
    <source>
        <dbReference type="Proteomes" id="UP000276254"/>
    </source>
</evidence>
<evidence type="ECO:0000256" key="6">
    <source>
        <dbReference type="ARBA" id="ARBA00022989"/>
    </source>
</evidence>
<evidence type="ECO:0000256" key="7">
    <source>
        <dbReference type="ARBA" id="ARBA00023136"/>
    </source>
</evidence>
<reference evidence="11 12" key="1">
    <citation type="submission" date="2018-09" db="EMBL/GenBank/DDBJ databases">
        <title>Sphingomonas peninsula sp. nov., isolated from fildes peninsula, Antarctic soil.</title>
        <authorList>
            <person name="Yingchao G."/>
        </authorList>
    </citation>
    <scope>NUCLEOTIDE SEQUENCE [LARGE SCALE GENOMIC DNA]</scope>
    <source>
        <strain evidence="11 12">YZ-8</strain>
    </source>
</reference>
<organism evidence="11 12">
    <name type="scientific">Sphingomonas paeninsulae</name>
    <dbReference type="NCBI Taxonomy" id="2319844"/>
    <lineage>
        <taxon>Bacteria</taxon>
        <taxon>Pseudomonadati</taxon>
        <taxon>Pseudomonadota</taxon>
        <taxon>Alphaproteobacteria</taxon>
        <taxon>Sphingomonadales</taxon>
        <taxon>Sphingomonadaceae</taxon>
        <taxon>Sphingomonas</taxon>
    </lineage>
</organism>
<evidence type="ECO:0000256" key="4">
    <source>
        <dbReference type="ARBA" id="ARBA00022679"/>
    </source>
</evidence>
<dbReference type="KEGG" id="spha:D3Y57_14720"/>
<keyword evidence="12" id="KW-1185">Reference proteome</keyword>
<evidence type="ECO:0000313" key="11">
    <source>
        <dbReference type="EMBL" id="AYJ86962.1"/>
    </source>
</evidence>
<dbReference type="GO" id="GO:0016780">
    <property type="term" value="F:phosphotransferase activity, for other substituted phosphate groups"/>
    <property type="evidence" value="ECO:0007669"/>
    <property type="project" value="TreeGrafter"/>
</dbReference>
<keyword evidence="8" id="KW-0270">Exopolysaccharide synthesis</keyword>
<dbReference type="GO" id="GO:0000271">
    <property type="term" value="P:polysaccharide biosynthetic process"/>
    <property type="evidence" value="ECO:0007669"/>
    <property type="project" value="UniProtKB-KW"/>
</dbReference>
<feature type="transmembrane region" description="Helical" evidence="9">
    <location>
        <begin position="48"/>
        <end position="72"/>
    </location>
</feature>
<proteinExistence type="inferred from homology"/>
<evidence type="ECO:0000259" key="10">
    <source>
        <dbReference type="Pfam" id="PF02397"/>
    </source>
</evidence>
<dbReference type="GO" id="GO:0005886">
    <property type="term" value="C:plasma membrane"/>
    <property type="evidence" value="ECO:0007669"/>
    <property type="project" value="UniProtKB-SubCell"/>
</dbReference>
<evidence type="ECO:0000256" key="8">
    <source>
        <dbReference type="ARBA" id="ARBA00023169"/>
    </source>
</evidence>
<feature type="domain" description="Bacterial sugar transferase" evidence="10">
    <location>
        <begin position="44"/>
        <end position="233"/>
    </location>
</feature>
<dbReference type="Pfam" id="PF02397">
    <property type="entry name" value="Bac_transf"/>
    <property type="match status" value="1"/>
</dbReference>
<comment type="similarity">
    <text evidence="2">Belongs to the bacterial sugar transferase family.</text>
</comment>
<sequence>MFNTFGSPPSDVRLFVGYGPMPAQNTRLSQKSVGDRADTGVANRLLDISIALAALLFFAPLMILVALAIMISGGPVLFRQMRLGQGGELFTCLKFRTMYVDAEQLLADVLANDPVARDGWEREHKLRSDPRVSFVGRFLRKTSLDELPQLFNVLAGSMSIVGPRPIVAAEARRYGRYIQTYCEVRPGITGLWQISGRNETSYRRRVACDVAYVRTKSAVKDLLIIVKTIPAVCMARGAY</sequence>
<evidence type="ECO:0000256" key="2">
    <source>
        <dbReference type="ARBA" id="ARBA00006464"/>
    </source>
</evidence>
<evidence type="ECO:0000256" key="5">
    <source>
        <dbReference type="ARBA" id="ARBA00022692"/>
    </source>
</evidence>
<evidence type="ECO:0000256" key="9">
    <source>
        <dbReference type="SAM" id="Phobius"/>
    </source>
</evidence>
<evidence type="ECO:0000256" key="1">
    <source>
        <dbReference type="ARBA" id="ARBA00004236"/>
    </source>
</evidence>
<evidence type="ECO:0000256" key="3">
    <source>
        <dbReference type="ARBA" id="ARBA00022475"/>
    </source>
</evidence>
<keyword evidence="4 11" id="KW-0808">Transferase</keyword>
<name>A0A494TI12_SPHPE</name>
<gene>
    <name evidence="11" type="ORF">D3Y57_14720</name>
</gene>
<dbReference type="PANTHER" id="PTHR30576:SF4">
    <property type="entry name" value="UNDECAPRENYL-PHOSPHATE GALACTOSE PHOSPHOTRANSFERASE"/>
    <property type="match status" value="1"/>
</dbReference>
<comment type="subcellular location">
    <subcellularLocation>
        <location evidence="1">Cell membrane</location>
    </subcellularLocation>
</comment>
<dbReference type="InterPro" id="IPR003362">
    <property type="entry name" value="Bact_transf"/>
</dbReference>
<dbReference type="Proteomes" id="UP000276254">
    <property type="component" value="Chromosome"/>
</dbReference>
<protein>
    <submittedName>
        <fullName evidence="11">Sugar transferase</fullName>
    </submittedName>
</protein>
<dbReference type="AlphaFoldDB" id="A0A494TI12"/>
<dbReference type="PANTHER" id="PTHR30576">
    <property type="entry name" value="COLANIC BIOSYNTHESIS UDP-GLUCOSE LIPID CARRIER TRANSFERASE"/>
    <property type="match status" value="1"/>
</dbReference>
<dbReference type="EMBL" id="CP032829">
    <property type="protein sequence ID" value="AYJ86962.1"/>
    <property type="molecule type" value="Genomic_DNA"/>
</dbReference>
<keyword evidence="7 9" id="KW-0472">Membrane</keyword>
<dbReference type="OrthoDB" id="9808602at2"/>